<organism evidence="3 4">
    <name type="scientific">Bradyrhizobium erythrophlei</name>
    <dbReference type="NCBI Taxonomy" id="1437360"/>
    <lineage>
        <taxon>Bacteria</taxon>
        <taxon>Pseudomonadati</taxon>
        <taxon>Pseudomonadota</taxon>
        <taxon>Alphaproteobacteria</taxon>
        <taxon>Hyphomicrobiales</taxon>
        <taxon>Nitrobacteraceae</taxon>
        <taxon>Bradyrhizobium</taxon>
    </lineage>
</organism>
<dbReference type="PANTHER" id="PTHR45947">
    <property type="entry name" value="SULFOQUINOVOSYL TRANSFERASE SQD2"/>
    <property type="match status" value="1"/>
</dbReference>
<evidence type="ECO:0000259" key="2">
    <source>
        <dbReference type="Pfam" id="PF13439"/>
    </source>
</evidence>
<dbReference type="SUPFAM" id="SSF53756">
    <property type="entry name" value="UDP-Glycosyltransferase/glycogen phosphorylase"/>
    <property type="match status" value="1"/>
</dbReference>
<dbReference type="InterPro" id="IPR050194">
    <property type="entry name" value="Glycosyltransferase_grp1"/>
</dbReference>
<dbReference type="GO" id="GO:0016757">
    <property type="term" value="F:glycosyltransferase activity"/>
    <property type="evidence" value="ECO:0007669"/>
    <property type="project" value="InterPro"/>
</dbReference>
<sequence>MKIAQIAPLAESCPPRLYGGTERIVSYLTEELVRQGHQVTLFASGDSITSAELVPCSKMALRLDHSVKDMTPHHVMMLDQVARRADEFDVLHFHIDHLHYPLMRPYFDRIVTTLHGRLDLPDLMPFYSAFPEPPLVSISNAQRRPMPPVNWLGTILHGLPADLLTFRKASSGDYFAFLGRISPEKGPDKAIEIAAQAGVSLKIAAKIDAADQRYWDQVIAPMVAAHPNVEFIGEINEFQKADFLGNARALLFPICWPEPFGLVMIEAMACGTPVIALAHGSVPEVIDHGVSGFVVNSIEEAAAAAKSVGTLERQAIRKRFEHRFTAGRMARNYLAAYHRLPALRQRKRLDVIALPANEGAIRMPMASASLEISAASAG</sequence>
<dbReference type="Pfam" id="PF13439">
    <property type="entry name" value="Glyco_transf_4"/>
    <property type="match status" value="1"/>
</dbReference>
<feature type="domain" description="Glycosyltransferase subfamily 4-like N-terminal" evidence="2">
    <location>
        <begin position="18"/>
        <end position="125"/>
    </location>
</feature>
<keyword evidence="3" id="KW-0808">Transferase</keyword>
<dbReference type="CDD" id="cd03802">
    <property type="entry name" value="GT4_AviGT4-like"/>
    <property type="match status" value="1"/>
</dbReference>
<dbReference type="Gene3D" id="3.40.50.2000">
    <property type="entry name" value="Glycogen Phosphorylase B"/>
    <property type="match status" value="2"/>
</dbReference>
<evidence type="ECO:0000313" key="4">
    <source>
        <dbReference type="Proteomes" id="UP000198992"/>
    </source>
</evidence>
<dbReference type="InterPro" id="IPR028098">
    <property type="entry name" value="Glyco_trans_4-like_N"/>
</dbReference>
<reference evidence="3 4" key="1">
    <citation type="submission" date="2016-10" db="EMBL/GenBank/DDBJ databases">
        <authorList>
            <person name="de Groot N.N."/>
        </authorList>
    </citation>
    <scope>NUCLEOTIDE SEQUENCE [LARGE SCALE GENOMIC DNA]</scope>
    <source>
        <strain evidence="3 4">MT12</strain>
    </source>
</reference>
<dbReference type="InterPro" id="IPR001296">
    <property type="entry name" value="Glyco_trans_1"/>
</dbReference>
<accession>A0A1H4YBA2</accession>
<dbReference type="EMBL" id="FNTH01000001">
    <property type="protein sequence ID" value="SED14284.1"/>
    <property type="molecule type" value="Genomic_DNA"/>
</dbReference>
<name>A0A1H4YBA2_9BRAD</name>
<proteinExistence type="predicted"/>
<dbReference type="Pfam" id="PF00534">
    <property type="entry name" value="Glycos_transf_1"/>
    <property type="match status" value="1"/>
</dbReference>
<evidence type="ECO:0000259" key="1">
    <source>
        <dbReference type="Pfam" id="PF00534"/>
    </source>
</evidence>
<dbReference type="AlphaFoldDB" id="A0A1H4YBA2"/>
<feature type="domain" description="Glycosyl transferase family 1" evidence="1">
    <location>
        <begin position="172"/>
        <end position="318"/>
    </location>
</feature>
<dbReference type="PANTHER" id="PTHR45947:SF3">
    <property type="entry name" value="SULFOQUINOVOSYL TRANSFERASE SQD2"/>
    <property type="match status" value="1"/>
</dbReference>
<evidence type="ECO:0000313" key="3">
    <source>
        <dbReference type="EMBL" id="SED14284.1"/>
    </source>
</evidence>
<dbReference type="Proteomes" id="UP000198992">
    <property type="component" value="Unassembled WGS sequence"/>
</dbReference>
<dbReference type="RefSeq" id="WP_092126125.1">
    <property type="nucleotide sequence ID" value="NZ_FNTH01000001.1"/>
</dbReference>
<gene>
    <name evidence="3" type="ORF">SAMN05444164_3836</name>
</gene>
<protein>
    <submittedName>
        <fullName evidence="3">Glycosyltransferase involved in cell wall bisynthesis</fullName>
    </submittedName>
</protein>
<dbReference type="OrthoDB" id="9801573at2"/>